<protein>
    <submittedName>
        <fullName evidence="1">Uncharacterized protein</fullName>
    </submittedName>
</protein>
<sequence>MTNQDNKHENIKQNTQLLNFHFNFRPLALGLILNPSI</sequence>
<dbReference type="AlphaFoldDB" id="A0A7J9CZ63"/>
<proteinExistence type="predicted"/>
<evidence type="ECO:0000313" key="2">
    <source>
        <dbReference type="Proteomes" id="UP000593579"/>
    </source>
</evidence>
<gene>
    <name evidence="1" type="ORF">Gogos_000017</name>
</gene>
<organism evidence="1 2">
    <name type="scientific">Gossypium gossypioides</name>
    <name type="common">Mexican cotton</name>
    <name type="synonym">Selera gossypioides</name>
    <dbReference type="NCBI Taxonomy" id="34282"/>
    <lineage>
        <taxon>Eukaryota</taxon>
        <taxon>Viridiplantae</taxon>
        <taxon>Streptophyta</taxon>
        <taxon>Embryophyta</taxon>
        <taxon>Tracheophyta</taxon>
        <taxon>Spermatophyta</taxon>
        <taxon>Magnoliopsida</taxon>
        <taxon>eudicotyledons</taxon>
        <taxon>Gunneridae</taxon>
        <taxon>Pentapetalae</taxon>
        <taxon>rosids</taxon>
        <taxon>malvids</taxon>
        <taxon>Malvales</taxon>
        <taxon>Malvaceae</taxon>
        <taxon>Malvoideae</taxon>
        <taxon>Gossypium</taxon>
    </lineage>
</organism>
<name>A0A7J9CZ63_GOSGO</name>
<dbReference type="EMBL" id="JABEZY010257843">
    <property type="protein sequence ID" value="MBA0753752.1"/>
    <property type="molecule type" value="Genomic_DNA"/>
</dbReference>
<keyword evidence="2" id="KW-1185">Reference proteome</keyword>
<accession>A0A7J9CZ63</accession>
<dbReference type="Proteomes" id="UP000593579">
    <property type="component" value="Unassembled WGS sequence"/>
</dbReference>
<evidence type="ECO:0000313" key="1">
    <source>
        <dbReference type="EMBL" id="MBA0753752.1"/>
    </source>
</evidence>
<comment type="caution">
    <text evidence="1">The sequence shown here is derived from an EMBL/GenBank/DDBJ whole genome shotgun (WGS) entry which is preliminary data.</text>
</comment>
<reference evidence="1 2" key="1">
    <citation type="journal article" date="2019" name="Genome Biol. Evol.">
        <title>Insights into the evolution of the New World diploid cottons (Gossypium, subgenus Houzingenia) based on genome sequencing.</title>
        <authorList>
            <person name="Grover C.E."/>
            <person name="Arick M.A. 2nd"/>
            <person name="Thrash A."/>
            <person name="Conover J.L."/>
            <person name="Sanders W.S."/>
            <person name="Peterson D.G."/>
            <person name="Frelichowski J.E."/>
            <person name="Scheffler J.A."/>
            <person name="Scheffler B.E."/>
            <person name="Wendel J.F."/>
        </authorList>
    </citation>
    <scope>NUCLEOTIDE SEQUENCE [LARGE SCALE GENOMIC DNA]</scope>
    <source>
        <strain evidence="1">5</strain>
        <tissue evidence="1">Leaf</tissue>
    </source>
</reference>